<reference evidence="4" key="2">
    <citation type="submission" date="2019-09" db="EMBL/GenBank/DDBJ databases">
        <authorList>
            <consortium name="NCBI Pathogen Detection Project"/>
        </authorList>
    </citation>
    <scope>NUCLEOTIDE SEQUENCE</scope>
    <source>
        <strain evidence="4">EC00605</strain>
    </source>
</reference>
<keyword evidence="2 3" id="KW-0802">TPR repeat</keyword>
<name>A0A4S3YM41_ECOLX</name>
<proteinExistence type="predicted"/>
<organism evidence="5 6">
    <name type="scientific">Escherichia coli</name>
    <dbReference type="NCBI Taxonomy" id="562"/>
    <lineage>
        <taxon>Bacteria</taxon>
        <taxon>Pseudomonadati</taxon>
        <taxon>Pseudomonadota</taxon>
        <taxon>Gammaproteobacteria</taxon>
        <taxon>Enterobacterales</taxon>
        <taxon>Enterobacteriaceae</taxon>
        <taxon>Escherichia</taxon>
    </lineage>
</organism>
<comment type="caution">
    <text evidence="5">The sequence shown here is derived from an EMBL/GenBank/DDBJ whole genome shotgun (WGS) entry which is preliminary data.</text>
</comment>
<dbReference type="InterPro" id="IPR019734">
    <property type="entry name" value="TPR_rpt"/>
</dbReference>
<dbReference type="InterPro" id="IPR029058">
    <property type="entry name" value="AB_hydrolase_fold"/>
</dbReference>
<dbReference type="InterPro" id="IPR011990">
    <property type="entry name" value="TPR-like_helical_dom_sf"/>
</dbReference>
<keyword evidence="1" id="KW-0677">Repeat</keyword>
<dbReference type="RefSeq" id="WP_024946591.1">
    <property type="nucleotide sequence ID" value="NZ_AP028869.1"/>
</dbReference>
<dbReference type="PANTHER" id="PTHR44943:SF8">
    <property type="entry name" value="TPR REPEAT-CONTAINING PROTEIN MJ0263"/>
    <property type="match status" value="1"/>
</dbReference>
<evidence type="ECO:0000256" key="1">
    <source>
        <dbReference type="ARBA" id="ARBA00022737"/>
    </source>
</evidence>
<dbReference type="SUPFAM" id="SSF53474">
    <property type="entry name" value="alpha/beta-Hydrolases"/>
    <property type="match status" value="1"/>
</dbReference>
<dbReference type="EMBL" id="JAAJRI010000013">
    <property type="protein sequence ID" value="NGE89812.1"/>
    <property type="molecule type" value="Genomic_DNA"/>
</dbReference>
<dbReference type="Pfam" id="PF13181">
    <property type="entry name" value="TPR_8"/>
    <property type="match status" value="1"/>
</dbReference>
<dbReference type="EMBL" id="DABGZR010000024">
    <property type="protein sequence ID" value="HAJ0997639.1"/>
    <property type="molecule type" value="Genomic_DNA"/>
</dbReference>
<protein>
    <submittedName>
        <fullName evidence="5">Uncharacterized protein</fullName>
    </submittedName>
</protein>
<dbReference type="SMART" id="SM00028">
    <property type="entry name" value="TPR"/>
    <property type="match status" value="2"/>
</dbReference>
<reference evidence="4" key="1">
    <citation type="journal article" date="2018" name="Genome Biol.">
        <title>SKESA: strategic k-mer extension for scrupulous assemblies.</title>
        <authorList>
            <person name="Souvorov A."/>
            <person name="Agarwala R."/>
            <person name="Lipman D.J."/>
        </authorList>
    </citation>
    <scope>NUCLEOTIDE SEQUENCE [LARGE SCALE GENOMIC DNA]</scope>
    <source>
        <strain evidence="4">EC00605</strain>
    </source>
</reference>
<evidence type="ECO:0000256" key="2">
    <source>
        <dbReference type="ARBA" id="ARBA00022803"/>
    </source>
</evidence>
<evidence type="ECO:0000256" key="3">
    <source>
        <dbReference type="PROSITE-ProRule" id="PRU00339"/>
    </source>
</evidence>
<evidence type="ECO:0000313" key="4">
    <source>
        <dbReference type="EMBL" id="HAJ0997639.1"/>
    </source>
</evidence>
<dbReference type="InterPro" id="IPR051685">
    <property type="entry name" value="Ycf3/AcsC/BcsC/TPR_MFPF"/>
</dbReference>
<feature type="repeat" description="TPR" evidence="3">
    <location>
        <begin position="294"/>
        <end position="327"/>
    </location>
</feature>
<evidence type="ECO:0000313" key="6">
    <source>
        <dbReference type="Proteomes" id="UP000472856"/>
    </source>
</evidence>
<evidence type="ECO:0000313" key="5">
    <source>
        <dbReference type="EMBL" id="NGE89812.1"/>
    </source>
</evidence>
<accession>A0A4S3YM41</accession>
<dbReference type="Gene3D" id="1.25.40.10">
    <property type="entry name" value="Tetratricopeptide repeat domain"/>
    <property type="match status" value="1"/>
</dbReference>
<dbReference type="SUPFAM" id="SSF48452">
    <property type="entry name" value="TPR-like"/>
    <property type="match status" value="1"/>
</dbReference>
<dbReference type="Proteomes" id="UP000472856">
    <property type="component" value="Unassembled WGS sequence"/>
</dbReference>
<dbReference type="PANTHER" id="PTHR44943">
    <property type="entry name" value="CELLULOSE SYNTHASE OPERON PROTEIN C"/>
    <property type="match status" value="1"/>
</dbReference>
<gene>
    <name evidence="5" type="ORF">G5603_16665</name>
    <name evidence="4" type="ORF">HL601_18865</name>
</gene>
<feature type="repeat" description="TPR" evidence="3">
    <location>
        <begin position="328"/>
        <end position="361"/>
    </location>
</feature>
<sequence>MNPFILHKDDEFDTHLVIFSALNTPKGKFTLYKILSSFPGKKTFINIDRNHWYQHNIPSMGSSLEDSVDAIKSITKKKNTIYIGSSMGGTGAALYGIKNKAKHVICFGAEYVLQLPFSRSKLHMPEDIKVKYHDLTNLFSNATDTTFYIFSGELDIIDLYNASLLPYTLENIHIIIIKNTGHNVTKSIHENFIKIDKFIETVIKNDNEATKIFHCEYSGKDYFSKYNIHEIYNAYVLIRNRKYDQAIEVLDSVKHNNITNPLYNLYYGMALTRQKKPAAALPFLTRSVKIAKNRDTYFELGIALNHVNKFDEAINNYKCCINEDPNYAPAYHHIGLIFEKVKDYKTSELYLKKAYSIKPDNLRYKNDLIRVLDIIYKSYSELIKELKN</sequence>
<dbReference type="AlphaFoldDB" id="A0A4S3YM41"/>
<dbReference type="PROSITE" id="PS50005">
    <property type="entry name" value="TPR"/>
    <property type="match status" value="2"/>
</dbReference>
<dbReference type="Gene3D" id="3.40.50.1820">
    <property type="entry name" value="alpha/beta hydrolase"/>
    <property type="match status" value="1"/>
</dbReference>
<reference evidence="5 6" key="3">
    <citation type="submission" date="2020-02" db="EMBL/GenBank/DDBJ databases">
        <title>WGS of Carbapenem-Resistant Enterobacteriaceae.</title>
        <authorList>
            <person name="Tokajian S."/>
            <person name="El Chaar M."/>
            <person name="El Khoury M."/>
        </authorList>
    </citation>
    <scope>NUCLEOTIDE SEQUENCE [LARGE SCALE GENOMIC DNA]</scope>
    <source>
        <strain evidence="5 6">ECM_75</strain>
    </source>
</reference>